<protein>
    <recommendedName>
        <fullName evidence="4">Aminoglycoside phosphotransferase domain-containing protein</fullName>
    </recommendedName>
</protein>
<dbReference type="SUPFAM" id="SSF53383">
    <property type="entry name" value="PLP-dependent transferases"/>
    <property type="match status" value="1"/>
</dbReference>
<organism evidence="5 6">
    <name type="scientific">Mobilicoccus caccae</name>
    <dbReference type="NCBI Taxonomy" id="1859295"/>
    <lineage>
        <taxon>Bacteria</taxon>
        <taxon>Bacillati</taxon>
        <taxon>Actinomycetota</taxon>
        <taxon>Actinomycetes</taxon>
        <taxon>Micrococcales</taxon>
        <taxon>Dermatophilaceae</taxon>
        <taxon>Mobilicoccus</taxon>
    </lineage>
</organism>
<dbReference type="Pfam" id="PF01636">
    <property type="entry name" value="APH"/>
    <property type="match status" value="1"/>
</dbReference>
<dbReference type="Gene3D" id="3.90.1150.10">
    <property type="entry name" value="Aspartate Aminotransferase, domain 1"/>
    <property type="match status" value="1"/>
</dbReference>
<dbReference type="PANTHER" id="PTHR45688:SF13">
    <property type="entry name" value="ALANINE--GLYOXYLATE AMINOTRANSFERASE 2-LIKE"/>
    <property type="match status" value="1"/>
</dbReference>
<evidence type="ECO:0000256" key="1">
    <source>
        <dbReference type="ARBA" id="ARBA00008954"/>
    </source>
</evidence>
<dbReference type="InterPro" id="IPR049704">
    <property type="entry name" value="Aminotrans_3_PPA_site"/>
</dbReference>
<evidence type="ECO:0000256" key="3">
    <source>
        <dbReference type="RuleBase" id="RU003560"/>
    </source>
</evidence>
<comment type="similarity">
    <text evidence="1 3">Belongs to the class-III pyridoxal-phosphate-dependent aminotransferase family.</text>
</comment>
<accession>A0ABQ6ITJ7</accession>
<evidence type="ECO:0000256" key="2">
    <source>
        <dbReference type="ARBA" id="ARBA00022898"/>
    </source>
</evidence>
<dbReference type="EMBL" id="BSUO01000001">
    <property type="protein sequence ID" value="GMA40472.1"/>
    <property type="molecule type" value="Genomic_DNA"/>
</dbReference>
<dbReference type="InterPro" id="IPR005814">
    <property type="entry name" value="Aminotrans_3"/>
</dbReference>
<evidence type="ECO:0000313" key="6">
    <source>
        <dbReference type="Proteomes" id="UP001157126"/>
    </source>
</evidence>
<evidence type="ECO:0000313" key="5">
    <source>
        <dbReference type="EMBL" id="GMA40472.1"/>
    </source>
</evidence>
<dbReference type="Gene3D" id="3.40.640.10">
    <property type="entry name" value="Type I PLP-dependent aspartate aminotransferase-like (Major domain)"/>
    <property type="match status" value="1"/>
</dbReference>
<keyword evidence="2 3" id="KW-0663">Pyridoxal phosphate</keyword>
<dbReference type="InterPro" id="IPR015421">
    <property type="entry name" value="PyrdxlP-dep_Trfase_major"/>
</dbReference>
<proteinExistence type="inferred from homology"/>
<dbReference type="InterPro" id="IPR011009">
    <property type="entry name" value="Kinase-like_dom_sf"/>
</dbReference>
<dbReference type="PROSITE" id="PS00600">
    <property type="entry name" value="AA_TRANSFER_CLASS_3"/>
    <property type="match status" value="1"/>
</dbReference>
<gene>
    <name evidence="5" type="ORF">GCM10025883_25170</name>
</gene>
<dbReference type="Pfam" id="PF00202">
    <property type="entry name" value="Aminotran_3"/>
    <property type="match status" value="1"/>
</dbReference>
<dbReference type="SUPFAM" id="SSF56112">
    <property type="entry name" value="Protein kinase-like (PK-like)"/>
    <property type="match status" value="1"/>
</dbReference>
<sequence>MTDDDPLAALVARLEPAMAATRVLPAAVQHADVTLTNVLVTDGAITGIVDFGDMHHTPFVADVAASLTSVLRNTAAEQPCTTWQLAGAYLRGYQRHRLLTRAEVDVLGELILARMVVSTLISRTRAAVHVDNTDYITRYDAANERVLGALTALTPAELAARFHRLAGTGDPAIPVEEVPARRAAAMGGRAAPLFYRQPLHMVEGDGPWLVAADGRRYLDAYNNVAVVGHGDPVVTNRITRQLNRLNTNSRYLHAGIVELAERLLATMPDGLDTCLFTTSGTEANELAWRLATEATGGDGALIVERSYHGTTKWMADLSSNEWPPGHRPSRVARFPAPRGPGQDAETASRGVRDATADLAERGHRPALLLADSGFTSEGVHDAPANWFHGLADATREAGALYLADEVQIGYGRTGPLLWRFRQAEVTPDFVTLGKPMGAGYPIGAMITRRELVDRFAEKYEYFSTFAATPAAAAAGLAVLDVLAERELPQQAVEVGAHLVDRLAALAETSPCWVRCAASVSSQASTSWLLTATG</sequence>
<feature type="domain" description="Aminoglycoside phosphotransferase" evidence="4">
    <location>
        <begin position="6"/>
        <end position="98"/>
    </location>
</feature>
<reference evidence="6" key="1">
    <citation type="journal article" date="2019" name="Int. J. Syst. Evol. Microbiol.">
        <title>The Global Catalogue of Microorganisms (GCM) 10K type strain sequencing project: providing services to taxonomists for standard genome sequencing and annotation.</title>
        <authorList>
            <consortium name="The Broad Institute Genomics Platform"/>
            <consortium name="The Broad Institute Genome Sequencing Center for Infectious Disease"/>
            <person name="Wu L."/>
            <person name="Ma J."/>
        </authorList>
    </citation>
    <scope>NUCLEOTIDE SEQUENCE [LARGE SCALE GENOMIC DNA]</scope>
    <source>
        <strain evidence="6">NBRC 113072</strain>
    </source>
</reference>
<comment type="caution">
    <text evidence="5">The sequence shown here is derived from an EMBL/GenBank/DDBJ whole genome shotgun (WGS) entry which is preliminary data.</text>
</comment>
<dbReference type="Proteomes" id="UP001157126">
    <property type="component" value="Unassembled WGS sequence"/>
</dbReference>
<dbReference type="InterPro" id="IPR015422">
    <property type="entry name" value="PyrdxlP-dep_Trfase_small"/>
</dbReference>
<evidence type="ECO:0000259" key="4">
    <source>
        <dbReference type="Pfam" id="PF01636"/>
    </source>
</evidence>
<dbReference type="InterPro" id="IPR008266">
    <property type="entry name" value="Tyr_kinase_AS"/>
</dbReference>
<keyword evidence="6" id="KW-1185">Reference proteome</keyword>
<dbReference type="InterPro" id="IPR015424">
    <property type="entry name" value="PyrdxlP-dep_Trfase"/>
</dbReference>
<dbReference type="PANTHER" id="PTHR45688">
    <property type="match status" value="1"/>
</dbReference>
<dbReference type="Gene3D" id="3.90.1200.10">
    <property type="match status" value="1"/>
</dbReference>
<name>A0ABQ6ITJ7_9MICO</name>
<dbReference type="InterPro" id="IPR002575">
    <property type="entry name" value="Aminoglycoside_PTrfase"/>
</dbReference>
<dbReference type="PROSITE" id="PS00109">
    <property type="entry name" value="PROTEIN_KINASE_TYR"/>
    <property type="match status" value="1"/>
</dbReference>